<reference evidence="7 8" key="1">
    <citation type="submission" date="2018-12" db="EMBL/GenBank/DDBJ databases">
        <authorList>
            <consortium name="Pathogen Informatics"/>
        </authorList>
    </citation>
    <scope>NUCLEOTIDE SEQUENCE [LARGE SCALE GENOMIC DNA]</scope>
    <source>
        <strain evidence="7 8">NCTC11636</strain>
    </source>
</reference>
<dbReference type="Gene3D" id="3.40.50.300">
    <property type="entry name" value="P-loop containing nucleotide triphosphate hydrolases"/>
    <property type="match status" value="1"/>
</dbReference>
<accession>A0A3S4SLT8</accession>
<proteinExistence type="inferred from homology"/>
<dbReference type="EMBL" id="LR134350">
    <property type="protein sequence ID" value="VEG26531.1"/>
    <property type="molecule type" value="Genomic_DNA"/>
</dbReference>
<comment type="similarity">
    <text evidence="1">Belongs to the ABC transporter superfamily.</text>
</comment>
<evidence type="ECO:0000256" key="1">
    <source>
        <dbReference type="ARBA" id="ARBA00005417"/>
    </source>
</evidence>
<feature type="region of interest" description="Disordered" evidence="5">
    <location>
        <begin position="225"/>
        <end position="260"/>
    </location>
</feature>
<organism evidence="7 8">
    <name type="scientific">Actinomyces howellii</name>
    <dbReference type="NCBI Taxonomy" id="52771"/>
    <lineage>
        <taxon>Bacteria</taxon>
        <taxon>Bacillati</taxon>
        <taxon>Actinomycetota</taxon>
        <taxon>Actinomycetes</taxon>
        <taxon>Actinomycetales</taxon>
        <taxon>Actinomycetaceae</taxon>
        <taxon>Actinomyces</taxon>
    </lineage>
</organism>
<dbReference type="AlphaFoldDB" id="A0A3S4SLT8"/>
<protein>
    <submittedName>
        <fullName evidence="7">Glutamine transport ATP-binding protein GlnQ</fullName>
    </submittedName>
</protein>
<dbReference type="GO" id="GO:0016887">
    <property type="term" value="F:ATP hydrolysis activity"/>
    <property type="evidence" value="ECO:0007669"/>
    <property type="project" value="InterPro"/>
</dbReference>
<evidence type="ECO:0000313" key="8">
    <source>
        <dbReference type="Proteomes" id="UP000266895"/>
    </source>
</evidence>
<evidence type="ECO:0000256" key="2">
    <source>
        <dbReference type="ARBA" id="ARBA00022448"/>
    </source>
</evidence>
<dbReference type="SUPFAM" id="SSF52540">
    <property type="entry name" value="P-loop containing nucleoside triphosphate hydrolases"/>
    <property type="match status" value="1"/>
</dbReference>
<keyword evidence="2" id="KW-0813">Transport</keyword>
<dbReference type="KEGG" id="ahw:NCTC11636_00571"/>
<dbReference type="InterPro" id="IPR017871">
    <property type="entry name" value="ABC_transporter-like_CS"/>
</dbReference>
<evidence type="ECO:0000256" key="3">
    <source>
        <dbReference type="ARBA" id="ARBA00022741"/>
    </source>
</evidence>
<keyword evidence="8" id="KW-1185">Reference proteome</keyword>
<evidence type="ECO:0000259" key="6">
    <source>
        <dbReference type="PROSITE" id="PS50893"/>
    </source>
</evidence>
<dbReference type="PROSITE" id="PS00211">
    <property type="entry name" value="ABC_TRANSPORTER_1"/>
    <property type="match status" value="1"/>
</dbReference>
<dbReference type="PANTHER" id="PTHR42734">
    <property type="entry name" value="METAL TRANSPORT SYSTEM ATP-BINDING PROTEIN TM_0124-RELATED"/>
    <property type="match status" value="1"/>
</dbReference>
<evidence type="ECO:0000256" key="4">
    <source>
        <dbReference type="ARBA" id="ARBA00022840"/>
    </source>
</evidence>
<dbReference type="InterPro" id="IPR027417">
    <property type="entry name" value="P-loop_NTPase"/>
</dbReference>
<evidence type="ECO:0000256" key="5">
    <source>
        <dbReference type="SAM" id="MobiDB-lite"/>
    </source>
</evidence>
<dbReference type="Proteomes" id="UP000266895">
    <property type="component" value="Chromosome"/>
</dbReference>
<dbReference type="InterPro" id="IPR003439">
    <property type="entry name" value="ABC_transporter-like_ATP-bd"/>
</dbReference>
<dbReference type="InterPro" id="IPR003593">
    <property type="entry name" value="AAA+_ATPase"/>
</dbReference>
<dbReference type="SMART" id="SM00382">
    <property type="entry name" value="AAA"/>
    <property type="match status" value="1"/>
</dbReference>
<dbReference type="PROSITE" id="PS50893">
    <property type="entry name" value="ABC_TRANSPORTER_2"/>
    <property type="match status" value="1"/>
</dbReference>
<gene>
    <name evidence="7" type="primary">glnQ_2</name>
    <name evidence="7" type="ORF">NCTC11636_00571</name>
</gene>
<feature type="compositionally biased region" description="Basic and acidic residues" evidence="5">
    <location>
        <begin position="226"/>
        <end position="240"/>
    </location>
</feature>
<feature type="domain" description="ABC transporter" evidence="6">
    <location>
        <begin position="1"/>
        <end position="235"/>
    </location>
</feature>
<evidence type="ECO:0000313" key="7">
    <source>
        <dbReference type="EMBL" id="VEG26531.1"/>
    </source>
</evidence>
<dbReference type="Pfam" id="PF00005">
    <property type="entry name" value="ABC_tran"/>
    <property type="match status" value="1"/>
</dbReference>
<sequence length="260" mass="27325">MREASVVLGADLVLDRVDLQVGPGESVALLGANGSGKSTLVRTILGLHPLRSGRVRLFGHDVARRRSVPWGRVGYVPQRVSASSGVPATALEVVRSGLLSGARPFADRGARARRRALEALNAVGLAHRAGDHVQVLSGGQSQRVLIARALVRDPELLVLDEPLAGIDRASREALASILRSLRDQGVTLVTVLHEMGELTEVVERAVVLDDGRIASDGPAVELAAAHGDHGHDAHPHDASRPAHHAPALTTSTNRPGGARP</sequence>
<dbReference type="PANTHER" id="PTHR42734:SF5">
    <property type="entry name" value="IRON TRANSPORT SYSTEM ATP-BINDING PROTEIN HI_0361-RELATED"/>
    <property type="match status" value="1"/>
</dbReference>
<dbReference type="InterPro" id="IPR050153">
    <property type="entry name" value="Metal_Ion_Import_ABC"/>
</dbReference>
<dbReference type="GO" id="GO:0005524">
    <property type="term" value="F:ATP binding"/>
    <property type="evidence" value="ECO:0007669"/>
    <property type="project" value="UniProtKB-KW"/>
</dbReference>
<keyword evidence="3" id="KW-0547">Nucleotide-binding</keyword>
<name>A0A3S4SLT8_9ACTO</name>
<keyword evidence="4 7" id="KW-0067">ATP-binding</keyword>